<evidence type="ECO:0000256" key="1">
    <source>
        <dbReference type="PROSITE-ProRule" id="PRU00042"/>
    </source>
</evidence>
<evidence type="ECO:0000313" key="4">
    <source>
        <dbReference type="Proteomes" id="UP001356427"/>
    </source>
</evidence>
<gene>
    <name evidence="3" type="ORF">J4Q44_G00079970</name>
</gene>
<evidence type="ECO:0000259" key="2">
    <source>
        <dbReference type="PROSITE" id="PS50157"/>
    </source>
</evidence>
<feature type="domain" description="C2H2-type" evidence="2">
    <location>
        <begin position="77"/>
        <end position="101"/>
    </location>
</feature>
<organism evidence="3 4">
    <name type="scientific">Coregonus suidteri</name>
    <dbReference type="NCBI Taxonomy" id="861788"/>
    <lineage>
        <taxon>Eukaryota</taxon>
        <taxon>Metazoa</taxon>
        <taxon>Chordata</taxon>
        <taxon>Craniata</taxon>
        <taxon>Vertebrata</taxon>
        <taxon>Euteleostomi</taxon>
        <taxon>Actinopterygii</taxon>
        <taxon>Neopterygii</taxon>
        <taxon>Teleostei</taxon>
        <taxon>Protacanthopterygii</taxon>
        <taxon>Salmoniformes</taxon>
        <taxon>Salmonidae</taxon>
        <taxon>Coregoninae</taxon>
        <taxon>Coregonus</taxon>
    </lineage>
</organism>
<dbReference type="PROSITE" id="PS00028">
    <property type="entry name" value="ZINC_FINGER_C2H2_1"/>
    <property type="match status" value="1"/>
</dbReference>
<keyword evidence="4" id="KW-1185">Reference proteome</keyword>
<comment type="caution">
    <text evidence="3">The sequence shown here is derived from an EMBL/GenBank/DDBJ whole genome shotgun (WGS) entry which is preliminary data.</text>
</comment>
<dbReference type="EMBL" id="JAGTTL010000006">
    <property type="protein sequence ID" value="KAK6321021.1"/>
    <property type="molecule type" value="Genomic_DNA"/>
</dbReference>
<dbReference type="PROSITE" id="PS50157">
    <property type="entry name" value="ZINC_FINGER_C2H2_2"/>
    <property type="match status" value="1"/>
</dbReference>
<proteinExistence type="predicted"/>
<dbReference type="GO" id="GO:0008270">
    <property type="term" value="F:zinc ion binding"/>
    <property type="evidence" value="ECO:0007669"/>
    <property type="project" value="UniProtKB-KW"/>
</dbReference>
<dbReference type="AlphaFoldDB" id="A0AAN8R1L4"/>
<keyword evidence="1" id="KW-0863">Zinc-finger</keyword>
<reference evidence="3 4" key="1">
    <citation type="submission" date="2021-04" db="EMBL/GenBank/DDBJ databases">
        <authorList>
            <person name="De Guttry C."/>
            <person name="Zahm M."/>
            <person name="Klopp C."/>
            <person name="Cabau C."/>
            <person name="Louis A."/>
            <person name="Berthelot C."/>
            <person name="Parey E."/>
            <person name="Roest Crollius H."/>
            <person name="Montfort J."/>
            <person name="Robinson-Rechavi M."/>
            <person name="Bucao C."/>
            <person name="Bouchez O."/>
            <person name="Gislard M."/>
            <person name="Lluch J."/>
            <person name="Milhes M."/>
            <person name="Lampietro C."/>
            <person name="Lopez Roques C."/>
            <person name="Donnadieu C."/>
            <person name="Braasch I."/>
            <person name="Desvignes T."/>
            <person name="Postlethwait J."/>
            <person name="Bobe J."/>
            <person name="Wedekind C."/>
            <person name="Guiguen Y."/>
        </authorList>
    </citation>
    <scope>NUCLEOTIDE SEQUENCE [LARGE SCALE GENOMIC DNA]</scope>
    <source>
        <strain evidence="3">Cs_M1</strain>
        <tissue evidence="3">Blood</tissue>
    </source>
</reference>
<accession>A0AAN8R1L4</accession>
<dbReference type="InterPro" id="IPR013087">
    <property type="entry name" value="Znf_C2H2_type"/>
</dbReference>
<evidence type="ECO:0000313" key="3">
    <source>
        <dbReference type="EMBL" id="KAK6321021.1"/>
    </source>
</evidence>
<keyword evidence="1" id="KW-0479">Metal-binding</keyword>
<protein>
    <recommendedName>
        <fullName evidence="2">C2H2-type domain-containing protein</fullName>
    </recommendedName>
</protein>
<keyword evidence="1" id="KW-0862">Zinc</keyword>
<dbReference type="Proteomes" id="UP001356427">
    <property type="component" value="Unassembled WGS sequence"/>
</dbReference>
<name>A0AAN8R1L4_9TELE</name>
<sequence length="227" mass="26174">MESIDLEREDPPSSLSGYANGEIMTLEITDVSPDLLVLEVKDNNLPESNHGSLDLEMDADFHNDDGHGFANVELQFFPCDACEASFTSEPELEQHFISSHSICDVASERGRPKAKSMETEVFHRADNLKKHERNHRNKWLEYLNTRHHDNTPKQESHVSESSKWKLGWSEASALLKLIQSHSKQQHHTCYVCKNTYRGLYYLKRHRLLNCVGQRSKIMDSFRYGTVQ</sequence>